<dbReference type="GO" id="GO:0000166">
    <property type="term" value="F:nucleotide binding"/>
    <property type="evidence" value="ECO:0007669"/>
    <property type="project" value="InterPro"/>
</dbReference>
<dbReference type="RefSeq" id="WP_108994157.1">
    <property type="nucleotide sequence ID" value="NZ_BDQX01000230.1"/>
</dbReference>
<dbReference type="SUPFAM" id="SSF51735">
    <property type="entry name" value="NAD(P)-binding Rossmann-fold domains"/>
    <property type="match status" value="1"/>
</dbReference>
<dbReference type="Pfam" id="PF22725">
    <property type="entry name" value="GFO_IDH_MocA_C3"/>
    <property type="match status" value="1"/>
</dbReference>
<dbReference type="InterPro" id="IPR050463">
    <property type="entry name" value="Gfo/Idh/MocA_oxidrdct_glycsds"/>
</dbReference>
<dbReference type="Gene3D" id="3.40.50.720">
    <property type="entry name" value="NAD(P)-binding Rossmann-like Domain"/>
    <property type="match status" value="1"/>
</dbReference>
<accession>A0A2R5ES79</accession>
<feature type="domain" description="GFO/IDH/MocA-like oxidoreductase" evidence="3">
    <location>
        <begin position="132"/>
        <end position="257"/>
    </location>
</feature>
<keyword evidence="1" id="KW-0560">Oxidoreductase</keyword>
<dbReference type="InterPro" id="IPR000683">
    <property type="entry name" value="Gfo/Idh/MocA-like_OxRdtase_N"/>
</dbReference>
<sequence>MGEKKFAIIGCQHNHIEIFIEQMYQLGYSCAGIFEEHDRTLAAVIAEKYEIPLVENKLSLLGETIEIVGCASMNHEKIDVIELCEQYGKSIMVDKPAVVNQDGLARLEVIIERNRIKVGMLLTERFHPAIYTLKQYINQGKLGELVHIGMRKPHKLNASSRPAWFFNKEQCGGILIDLLIHDYDLLRWFTGKEIKSSAGLVGKSVLPEHPTFYNTVNVQVELDDGLLTQLYADWHTPSKSWTWGDGRIFVTGTKGFAELRLSGDPLLGSSTPIMLYASEEEEWSKVDLIQPHATITADFLSFIKGEASLLTHEELIKASRAVLDADAAVLYKLIPSSKESEPHV</sequence>
<dbReference type="Pfam" id="PF01408">
    <property type="entry name" value="GFO_IDH_MocA"/>
    <property type="match status" value="1"/>
</dbReference>
<evidence type="ECO:0000313" key="5">
    <source>
        <dbReference type="Proteomes" id="UP000245202"/>
    </source>
</evidence>
<organism evidence="4 5">
    <name type="scientific">Paenibacillus agaridevorans</name>
    <dbReference type="NCBI Taxonomy" id="171404"/>
    <lineage>
        <taxon>Bacteria</taxon>
        <taxon>Bacillati</taxon>
        <taxon>Bacillota</taxon>
        <taxon>Bacilli</taxon>
        <taxon>Bacillales</taxon>
        <taxon>Paenibacillaceae</taxon>
        <taxon>Paenibacillus</taxon>
    </lineage>
</organism>
<dbReference type="EMBL" id="BDQX01000230">
    <property type="protein sequence ID" value="GBG09417.1"/>
    <property type="molecule type" value="Genomic_DNA"/>
</dbReference>
<dbReference type="PANTHER" id="PTHR43818:SF11">
    <property type="entry name" value="BCDNA.GH03377"/>
    <property type="match status" value="1"/>
</dbReference>
<evidence type="ECO:0000259" key="3">
    <source>
        <dbReference type="Pfam" id="PF22725"/>
    </source>
</evidence>
<dbReference type="PANTHER" id="PTHR43818">
    <property type="entry name" value="BCDNA.GH03377"/>
    <property type="match status" value="1"/>
</dbReference>
<dbReference type="GO" id="GO:0016491">
    <property type="term" value="F:oxidoreductase activity"/>
    <property type="evidence" value="ECO:0007669"/>
    <property type="project" value="UniProtKB-KW"/>
</dbReference>
<dbReference type="SUPFAM" id="SSF55347">
    <property type="entry name" value="Glyceraldehyde-3-phosphate dehydrogenase-like, C-terminal domain"/>
    <property type="match status" value="1"/>
</dbReference>
<proteinExistence type="predicted"/>
<evidence type="ECO:0000256" key="1">
    <source>
        <dbReference type="ARBA" id="ARBA00023002"/>
    </source>
</evidence>
<evidence type="ECO:0000313" key="4">
    <source>
        <dbReference type="EMBL" id="GBG09417.1"/>
    </source>
</evidence>
<dbReference type="InterPro" id="IPR036291">
    <property type="entry name" value="NAD(P)-bd_dom_sf"/>
</dbReference>
<evidence type="ECO:0000259" key="2">
    <source>
        <dbReference type="Pfam" id="PF01408"/>
    </source>
</evidence>
<dbReference type="Proteomes" id="UP000245202">
    <property type="component" value="Unassembled WGS sequence"/>
</dbReference>
<feature type="domain" description="Gfo/Idh/MocA-like oxidoreductase N-terminal" evidence="2">
    <location>
        <begin position="5"/>
        <end position="113"/>
    </location>
</feature>
<dbReference type="InterPro" id="IPR055170">
    <property type="entry name" value="GFO_IDH_MocA-like_dom"/>
</dbReference>
<dbReference type="Gene3D" id="3.30.360.10">
    <property type="entry name" value="Dihydrodipicolinate Reductase, domain 2"/>
    <property type="match status" value="1"/>
</dbReference>
<gene>
    <name evidence="4" type="ORF">PAT3040_04063</name>
</gene>
<keyword evidence="5" id="KW-1185">Reference proteome</keyword>
<dbReference type="AlphaFoldDB" id="A0A2R5ES79"/>
<protein>
    <submittedName>
        <fullName evidence="4">Oxidoreductase</fullName>
    </submittedName>
</protein>
<reference evidence="4 5" key="1">
    <citation type="submission" date="2017-08" db="EMBL/GenBank/DDBJ databases">
        <title>Substantial Increase in Enzyme Production by Combined Drug-Resistance Mutations in Paenibacillus agaridevorans.</title>
        <authorList>
            <person name="Tanaka Y."/>
            <person name="Funane K."/>
            <person name="Hosaka T."/>
            <person name="Shiwa Y."/>
            <person name="Fujita N."/>
            <person name="Miyazaki T."/>
            <person name="Yoshikawa H."/>
            <person name="Murakami K."/>
            <person name="Kasahara K."/>
            <person name="Inaoka T."/>
            <person name="Hiraga Y."/>
            <person name="Ochi K."/>
        </authorList>
    </citation>
    <scope>NUCLEOTIDE SEQUENCE [LARGE SCALE GENOMIC DNA]</scope>
    <source>
        <strain evidence="4 5">T-3040</strain>
    </source>
</reference>
<name>A0A2R5ES79_9BACL</name>
<comment type="caution">
    <text evidence="4">The sequence shown here is derived from an EMBL/GenBank/DDBJ whole genome shotgun (WGS) entry which is preliminary data.</text>
</comment>